<proteinExistence type="predicted"/>
<protein>
    <submittedName>
        <fullName evidence="3">Uncharacterized protein</fullName>
    </submittedName>
</protein>
<feature type="compositionally biased region" description="Polar residues" evidence="1">
    <location>
        <begin position="109"/>
        <end position="119"/>
    </location>
</feature>
<name>A0A0C1R0S3_9CYAN</name>
<dbReference type="Proteomes" id="UP000029738">
    <property type="component" value="Unassembled WGS sequence"/>
</dbReference>
<feature type="region of interest" description="Disordered" evidence="1">
    <location>
        <begin position="109"/>
        <end position="176"/>
    </location>
</feature>
<evidence type="ECO:0000256" key="1">
    <source>
        <dbReference type="SAM" id="MobiDB-lite"/>
    </source>
</evidence>
<dbReference type="EMBL" id="JHEG04000001">
    <property type="protein sequence ID" value="KAF3887267.1"/>
    <property type="molecule type" value="Genomic_DNA"/>
</dbReference>
<feature type="compositionally biased region" description="Low complexity" evidence="1">
    <location>
        <begin position="120"/>
        <end position="129"/>
    </location>
</feature>
<evidence type="ECO:0000313" key="2">
    <source>
        <dbReference type="EMBL" id="KAF3887267.1"/>
    </source>
</evidence>
<evidence type="ECO:0000313" key="4">
    <source>
        <dbReference type="Proteomes" id="UP000029738"/>
    </source>
</evidence>
<keyword evidence="4" id="KW-1185">Reference proteome</keyword>
<dbReference type="RefSeq" id="WP_038080099.1">
    <property type="nucleotide sequence ID" value="NZ_JHEG04000001.1"/>
</dbReference>
<reference evidence="3" key="1">
    <citation type="journal article" date="2015" name="Genome Announc.">
        <title>Draft Genome Sequence of Tolypothrix boutellei Strain VB521301.</title>
        <authorList>
            <person name="Chandrababunaidu M.M."/>
            <person name="Singh D."/>
            <person name="Sen D."/>
            <person name="Bhan S."/>
            <person name="Das S."/>
            <person name="Gupta A."/>
            <person name="Adhikary S.P."/>
            <person name="Tripathy S."/>
        </authorList>
    </citation>
    <scope>NUCLEOTIDE SEQUENCE</scope>
    <source>
        <strain evidence="3">VB521301</strain>
    </source>
</reference>
<reference evidence="2" key="2">
    <citation type="submission" date="2019-11" db="EMBL/GenBank/DDBJ databases">
        <title>Improved Assembly of Tolypothrix boutellei genome.</title>
        <authorList>
            <person name="Sarangi A.N."/>
            <person name="Mukherjee M."/>
            <person name="Ghosh S."/>
            <person name="Singh D."/>
            <person name="Das A."/>
            <person name="Kant S."/>
            <person name="Prusty A."/>
            <person name="Tripathy S."/>
        </authorList>
    </citation>
    <scope>NUCLEOTIDE SEQUENCE</scope>
    <source>
        <strain evidence="2">VB521301</strain>
    </source>
</reference>
<feature type="compositionally biased region" description="Low complexity" evidence="1">
    <location>
        <begin position="139"/>
        <end position="148"/>
    </location>
</feature>
<dbReference type="STRING" id="1479485.DA73_0222745"/>
<dbReference type="EMBL" id="JHEG02000048">
    <property type="protein sequence ID" value="KIE11209.1"/>
    <property type="molecule type" value="Genomic_DNA"/>
</dbReference>
<accession>A0A0C1R0S3</accession>
<gene>
    <name evidence="3" type="ORF">DA73_0222745</name>
    <name evidence="2" type="ORF">DA73_0400018570</name>
</gene>
<sequence length="485" mass="55452">MQPNGWNNLLFPILLASSTTWCCLNKVDAVWAANPHYRDENQDLLLRISSLGIIRETDSNYYTREQLALQNKLQSLHKEIEKKLLTSEFLLSTAGNAELCDLHCSEGMSSNTQAQAGTNQPPETSTPQEQPQPAPVPETPSQEPSSPEINRQLTPPQLENPQLEGQPGNFTDPSSLPQIEQRLQSPDIERKQRIERLQELLKKNQESEGSFGELGTLLVRQQPLEQSPLPPQPKPVIQPKPVGFLFARVGYFQTNNIFSSAVDPKQDGLFYTGLSLSSAPLRLGSKTYLNASIDGNIIRYLDQSKYNYNQIRFNTSVYQQLSPRMYGELGWSNQQFFYARNGSFYNAGDRFLNENSVQLSFGRRDPLTPKLMLDTFYELRASFTNPPSNQDNRDRISNTVWLSLNYYWQKALQVGLNYQFSLSDFTRRERQDQYHRIYGHLTYGISTYTNLSLQGGFNLGSSTEQNIDFEGWFFTINYNLELGRF</sequence>
<dbReference type="AlphaFoldDB" id="A0A0C1R0S3"/>
<comment type="caution">
    <text evidence="3">The sequence shown here is derived from an EMBL/GenBank/DDBJ whole genome shotgun (WGS) entry which is preliminary data.</text>
</comment>
<feature type="compositionally biased region" description="Polar residues" evidence="1">
    <location>
        <begin position="149"/>
        <end position="160"/>
    </location>
</feature>
<evidence type="ECO:0000313" key="3">
    <source>
        <dbReference type="EMBL" id="KIE11209.1"/>
    </source>
</evidence>
<dbReference type="OrthoDB" id="526441at2"/>
<organism evidence="3">
    <name type="scientific">Tolypothrix bouteillei VB521301</name>
    <dbReference type="NCBI Taxonomy" id="1479485"/>
    <lineage>
        <taxon>Bacteria</taxon>
        <taxon>Bacillati</taxon>
        <taxon>Cyanobacteriota</taxon>
        <taxon>Cyanophyceae</taxon>
        <taxon>Nostocales</taxon>
        <taxon>Tolypothrichaceae</taxon>
        <taxon>Tolypothrix</taxon>
    </lineage>
</organism>